<dbReference type="InterPro" id="IPR036388">
    <property type="entry name" value="WH-like_DNA-bd_sf"/>
</dbReference>
<dbReference type="PANTHER" id="PTHR43252:SF4">
    <property type="entry name" value="TRANSCRIPTIONAL REGULATORY PROTEIN"/>
    <property type="match status" value="1"/>
</dbReference>
<dbReference type="OrthoDB" id="3186544at2"/>
<keyword evidence="4" id="KW-1185">Reference proteome</keyword>
<dbReference type="SUPFAM" id="SSF46785">
    <property type="entry name" value="Winged helix' DNA-binding domain"/>
    <property type="match status" value="1"/>
</dbReference>
<dbReference type="Gene3D" id="6.10.140.190">
    <property type="match status" value="1"/>
</dbReference>
<dbReference type="InterPro" id="IPR018309">
    <property type="entry name" value="Tscrpt_reg_PadR_C"/>
</dbReference>
<evidence type="ECO:0000313" key="4">
    <source>
        <dbReference type="Proteomes" id="UP000318405"/>
    </source>
</evidence>
<dbReference type="AlphaFoldDB" id="A0A556AU16"/>
<evidence type="ECO:0000259" key="2">
    <source>
        <dbReference type="Pfam" id="PF10400"/>
    </source>
</evidence>
<dbReference type="Gene3D" id="1.10.10.10">
    <property type="entry name" value="Winged helix-like DNA-binding domain superfamily/Winged helix DNA-binding domain"/>
    <property type="match status" value="1"/>
</dbReference>
<feature type="domain" description="Transcription regulator PadR N-terminal" evidence="1">
    <location>
        <begin position="7"/>
        <end position="79"/>
    </location>
</feature>
<dbReference type="InterPro" id="IPR036390">
    <property type="entry name" value="WH_DNA-bd_sf"/>
</dbReference>
<name>A0A556AU16_9BURK</name>
<dbReference type="InterPro" id="IPR005149">
    <property type="entry name" value="Tscrpt_reg_PadR_N"/>
</dbReference>
<feature type="domain" description="Transcription regulator PadR C-terminal" evidence="2">
    <location>
        <begin position="92"/>
        <end position="173"/>
    </location>
</feature>
<proteinExistence type="predicted"/>
<evidence type="ECO:0000259" key="1">
    <source>
        <dbReference type="Pfam" id="PF03551"/>
    </source>
</evidence>
<gene>
    <name evidence="3" type="ORF">FOZ76_09410</name>
</gene>
<evidence type="ECO:0000313" key="3">
    <source>
        <dbReference type="EMBL" id="TSH96443.1"/>
    </source>
</evidence>
<comment type="caution">
    <text evidence="3">The sequence shown here is derived from an EMBL/GenBank/DDBJ whole genome shotgun (WGS) entry which is preliminary data.</text>
</comment>
<dbReference type="PANTHER" id="PTHR43252">
    <property type="entry name" value="TRANSCRIPTIONAL REGULATOR YQJI"/>
    <property type="match status" value="1"/>
</dbReference>
<dbReference type="EMBL" id="VLTJ01000016">
    <property type="protein sequence ID" value="TSH96443.1"/>
    <property type="molecule type" value="Genomic_DNA"/>
</dbReference>
<organism evidence="3 4">
    <name type="scientific">Verticiella sediminum</name>
    <dbReference type="NCBI Taxonomy" id="1247510"/>
    <lineage>
        <taxon>Bacteria</taxon>
        <taxon>Pseudomonadati</taxon>
        <taxon>Pseudomonadota</taxon>
        <taxon>Betaproteobacteria</taxon>
        <taxon>Burkholderiales</taxon>
        <taxon>Alcaligenaceae</taxon>
        <taxon>Verticiella</taxon>
    </lineage>
</organism>
<dbReference type="Pfam" id="PF03551">
    <property type="entry name" value="PadR"/>
    <property type="match status" value="1"/>
</dbReference>
<protein>
    <submittedName>
        <fullName evidence="3">PadR family transcriptional regulator</fullName>
    </submittedName>
</protein>
<accession>A0A556AU16</accession>
<dbReference type="Pfam" id="PF10400">
    <property type="entry name" value="Vir_act_alpha_C"/>
    <property type="match status" value="1"/>
</dbReference>
<reference evidence="3 4" key="1">
    <citation type="submission" date="2019-07" db="EMBL/GenBank/DDBJ databases">
        <title>Qingshengfaniella alkalisoli gen. nov., sp. nov., isolated from saline soil.</title>
        <authorList>
            <person name="Xu L."/>
            <person name="Huang X.-X."/>
            <person name="Sun J.-Q."/>
        </authorList>
    </citation>
    <scope>NUCLEOTIDE SEQUENCE [LARGE SCALE GENOMIC DNA]</scope>
    <source>
        <strain evidence="3 4">DSM 27279</strain>
    </source>
</reference>
<sequence>MSLPHALLAALLERPGSGSELASRFDRSIGYFWHATHQQIYRELARLEKAGLLESLPPESGRGRKRAYRVLPAGRAELARWTASAVDLAPSRNELMVRIRAEAIVGPTGLHEELERHLRLHEAKLALYEQIQQRDFANRELTRGQRLQALVLRSGIESETQAVKFCRDALAVLAEDDERVDTAPR</sequence>
<dbReference type="RefSeq" id="WP_143947893.1">
    <property type="nucleotide sequence ID" value="NZ_BAABMB010000002.1"/>
</dbReference>
<dbReference type="Proteomes" id="UP000318405">
    <property type="component" value="Unassembled WGS sequence"/>
</dbReference>